<organism evidence="3 4">
    <name type="scientific">Actinomadura hallensis</name>
    <dbReference type="NCBI Taxonomy" id="337895"/>
    <lineage>
        <taxon>Bacteria</taxon>
        <taxon>Bacillati</taxon>
        <taxon>Actinomycetota</taxon>
        <taxon>Actinomycetes</taxon>
        <taxon>Streptosporangiales</taxon>
        <taxon>Thermomonosporaceae</taxon>
        <taxon>Actinomadura</taxon>
    </lineage>
</organism>
<sequence length="121" mass="12950">MMRDADGIRWRKSSRSDSSGGACVEVGSFTPTTAVQRQKSSYSDSSGVEWGKLDRLISVPSRWNKSSRSDSSGAEYVEVALSGAAVAVRDSKDPDGPKLVFGPDAWRAFAGRVKGGHLDLV</sequence>
<evidence type="ECO:0000313" key="3">
    <source>
        <dbReference type="EMBL" id="TQM68749.1"/>
    </source>
</evidence>
<feature type="region of interest" description="Disordered" evidence="1">
    <location>
        <begin position="1"/>
        <end position="25"/>
    </location>
</feature>
<accession>A0A543IDT4</accession>
<comment type="caution">
    <text evidence="3">The sequence shown here is derived from an EMBL/GenBank/DDBJ whole genome shotgun (WGS) entry which is preliminary data.</text>
</comment>
<gene>
    <name evidence="3" type="ORF">FHX41_2412</name>
</gene>
<dbReference type="Proteomes" id="UP000316706">
    <property type="component" value="Unassembled WGS sequence"/>
</dbReference>
<evidence type="ECO:0000256" key="1">
    <source>
        <dbReference type="SAM" id="MobiDB-lite"/>
    </source>
</evidence>
<keyword evidence="4" id="KW-1185">Reference proteome</keyword>
<dbReference type="RefSeq" id="WP_221635280.1">
    <property type="nucleotide sequence ID" value="NZ_VFPO01000001.1"/>
</dbReference>
<proteinExistence type="predicted"/>
<feature type="domain" description="DUF397" evidence="2">
    <location>
        <begin position="62"/>
        <end position="114"/>
    </location>
</feature>
<reference evidence="3 4" key="1">
    <citation type="submission" date="2019-06" db="EMBL/GenBank/DDBJ databases">
        <title>Sequencing the genomes of 1000 actinobacteria strains.</title>
        <authorList>
            <person name="Klenk H.-P."/>
        </authorList>
    </citation>
    <scope>NUCLEOTIDE SEQUENCE [LARGE SCALE GENOMIC DNA]</scope>
    <source>
        <strain evidence="3 4">DSM 45043</strain>
    </source>
</reference>
<protein>
    <submittedName>
        <fullName evidence="3">Uncharacterized protein DUF397</fullName>
    </submittedName>
</protein>
<dbReference type="EMBL" id="VFPO01000001">
    <property type="protein sequence ID" value="TQM68749.1"/>
    <property type="molecule type" value="Genomic_DNA"/>
</dbReference>
<evidence type="ECO:0000313" key="4">
    <source>
        <dbReference type="Proteomes" id="UP000316706"/>
    </source>
</evidence>
<dbReference type="AlphaFoldDB" id="A0A543IDT4"/>
<dbReference type="Pfam" id="PF04149">
    <property type="entry name" value="DUF397"/>
    <property type="match status" value="2"/>
</dbReference>
<evidence type="ECO:0000259" key="2">
    <source>
        <dbReference type="Pfam" id="PF04149"/>
    </source>
</evidence>
<dbReference type="InterPro" id="IPR007278">
    <property type="entry name" value="DUF397"/>
</dbReference>
<feature type="domain" description="DUF397" evidence="2">
    <location>
        <begin position="9"/>
        <end position="29"/>
    </location>
</feature>
<name>A0A543IDT4_9ACTN</name>